<feature type="compositionally biased region" description="Basic and acidic residues" evidence="1">
    <location>
        <begin position="190"/>
        <end position="202"/>
    </location>
</feature>
<proteinExistence type="predicted"/>
<feature type="compositionally biased region" description="Low complexity" evidence="1">
    <location>
        <begin position="28"/>
        <end position="44"/>
    </location>
</feature>
<dbReference type="GeneID" id="31508023"/>
<dbReference type="KEGG" id="mbv:MBOVPG45_0682"/>
<dbReference type="RefSeq" id="WP_013456597.1">
    <property type="nucleotide sequence ID" value="NC_014760.1"/>
</dbReference>
<feature type="compositionally biased region" description="Basic and acidic residues" evidence="1">
    <location>
        <begin position="48"/>
        <end position="60"/>
    </location>
</feature>
<dbReference type="NCBIfam" id="TIGR03490">
    <property type="entry name" value="Mycoplas_LppA"/>
    <property type="match status" value="1"/>
</dbReference>
<organism evidence="2 3">
    <name type="scientific">Mycoplasmopsis bovis (strain ATCC 25523 / DSM 22781 / NCTC 10131 / PG45)</name>
    <name type="common">Mycoplasma bovis</name>
    <dbReference type="NCBI Taxonomy" id="289397"/>
    <lineage>
        <taxon>Bacteria</taxon>
        <taxon>Bacillati</taxon>
        <taxon>Mycoplasmatota</taxon>
        <taxon>Mycoplasmoidales</taxon>
        <taxon>Metamycoplasmataceae</taxon>
        <taxon>Mycoplasmopsis</taxon>
    </lineage>
</organism>
<dbReference type="NCBIfam" id="NF045959">
    <property type="entry name" value="LppA_rel_LP"/>
    <property type="match status" value="1"/>
</dbReference>
<dbReference type="EMBL" id="CP002188">
    <property type="protein sequence ID" value="ADR25392.1"/>
    <property type="molecule type" value="Genomic_DNA"/>
</dbReference>
<reference evidence="2 3" key="1">
    <citation type="journal article" date="2011" name="Infect. Immun.">
        <title>Complete genome sequence of Mycoplasma bovis type strain PG45 (ATCC 25523).</title>
        <authorList>
            <person name="Wise K.S."/>
            <person name="Calcutt M.J."/>
            <person name="Foecking M.F."/>
            <person name="Roske K."/>
            <person name="Madupu R."/>
            <person name="Methe B.A."/>
        </authorList>
    </citation>
    <scope>NUCLEOTIDE SEQUENCE [LARGE SCALE GENOMIC DNA]</scope>
    <source>
        <strain evidence="3">ATCC 25523 / DSM 22781 / NCTC 10131 / PG45</strain>
    </source>
</reference>
<sequence length="617" mass="70625">MKKRKNILLSTIPLMSVTIAAKCHNEENNNINNQKPPAKKPIAPSETFEPRRPDVERTEPDNNENTNTKNDDFSDVQSLNKNLKITNYSYKKYDPKTAFAEIQKSENIFFKDVFDKQLIDNYALKLKPEFVKYDFDSGLLINLTISFTKQNVTKDFVFTVHGFKKAEQIINNINNEKPPAKKLIAPSETFEPRRPDVGRTDPDNNENTNTKNVDFSDVQSLNKNLKITNYSYKKYDPKTAFAEIQKSENIFFKDVFDKQLIDNYALKIKPEFVKYDFDSGLLINLTISFTKQNVTKDFVFTVHGFKKTEQIINNKNKKENYISAKEPDEGIKNLYPSLIARMLLYIDNKETYSGIVNNNTIDYESLLNANGKYFSSETIPFGPGTKEALFKYNESLREEYIDKIIAAGYDDSAGTLQLEVEIKNNPEKDNAEPIITKTFSFAGFKKADLKNPANNVIGFFLTTMSFKNLQVIKSIFSKTTKESIKAGQNILKDIDKNKADFLKQRIISELNVFISDNSNAYKDGFNQSIKVRDLASLSNNFLLYPFSTRIGSESIFDLKLELINNDGDKLRLSFNIKLPIFAQGIGDLKDHSDSNNKEILIPVSVETYIDQFSFKKS</sequence>
<keyword evidence="2" id="KW-0449">Lipoprotein</keyword>
<name>A0A454AQR4_MYCBG</name>
<accession>A0A454AQR4</accession>
<feature type="region of interest" description="Disordered" evidence="1">
    <location>
        <begin position="181"/>
        <end position="212"/>
    </location>
</feature>
<dbReference type="InterPro" id="IPR019992">
    <property type="entry name" value="Mycoides_lipoprot_LppA/p72"/>
</dbReference>
<protein>
    <submittedName>
        <fullName evidence="2">Putative lipoprotein, LppA</fullName>
    </submittedName>
</protein>
<gene>
    <name evidence="2" type="ordered locus">MBOVPG45_0682</name>
</gene>
<dbReference type="Proteomes" id="UP000008713">
    <property type="component" value="Chromosome"/>
</dbReference>
<feature type="region of interest" description="Disordered" evidence="1">
    <location>
        <begin position="27"/>
        <end position="74"/>
    </location>
</feature>
<evidence type="ECO:0000256" key="1">
    <source>
        <dbReference type="SAM" id="MobiDB-lite"/>
    </source>
</evidence>
<dbReference type="AlphaFoldDB" id="A0A454AQR4"/>
<evidence type="ECO:0000313" key="3">
    <source>
        <dbReference type="Proteomes" id="UP000008713"/>
    </source>
</evidence>
<evidence type="ECO:0000313" key="2">
    <source>
        <dbReference type="EMBL" id="ADR25392.1"/>
    </source>
</evidence>